<dbReference type="Proteomes" id="UP000256561">
    <property type="component" value="Unassembled WGS sequence"/>
</dbReference>
<dbReference type="RefSeq" id="WP_115593239.1">
    <property type="nucleotide sequence ID" value="NZ_QRHA01000006.1"/>
</dbReference>
<dbReference type="Pfam" id="PF04820">
    <property type="entry name" value="Trp_halogenase"/>
    <property type="match status" value="1"/>
</dbReference>
<keyword evidence="2" id="KW-0285">Flavoprotein</keyword>
<keyword evidence="2" id="KW-0547">Nucleotide-binding</keyword>
<keyword evidence="4" id="KW-1185">Reference proteome</keyword>
<dbReference type="GO" id="GO:0000166">
    <property type="term" value="F:nucleotide binding"/>
    <property type="evidence" value="ECO:0007669"/>
    <property type="project" value="UniProtKB-KW"/>
</dbReference>
<evidence type="ECO:0000256" key="2">
    <source>
        <dbReference type="PIRSR" id="PIRSR011396-2"/>
    </source>
</evidence>
<dbReference type="FunFam" id="3.50.50.60:FF:000280">
    <property type="entry name" value="Tryptophan halogenase"/>
    <property type="match status" value="1"/>
</dbReference>
<organism evidence="3 4">
    <name type="scientific">Alteromonas aestuariivivens</name>
    <dbReference type="NCBI Taxonomy" id="1938339"/>
    <lineage>
        <taxon>Bacteria</taxon>
        <taxon>Pseudomonadati</taxon>
        <taxon>Pseudomonadota</taxon>
        <taxon>Gammaproteobacteria</taxon>
        <taxon>Alteromonadales</taxon>
        <taxon>Alteromonadaceae</taxon>
        <taxon>Alteromonas/Salinimonas group</taxon>
        <taxon>Alteromonas</taxon>
    </lineage>
</organism>
<proteinExistence type="predicted"/>
<feature type="active site" evidence="1">
    <location>
        <position position="82"/>
    </location>
</feature>
<dbReference type="InterPro" id="IPR036188">
    <property type="entry name" value="FAD/NAD-bd_sf"/>
</dbReference>
<gene>
    <name evidence="3" type="ORF">DXV75_09855</name>
</gene>
<evidence type="ECO:0000313" key="3">
    <source>
        <dbReference type="EMBL" id="RDV25584.1"/>
    </source>
</evidence>
<feature type="binding site" evidence="2">
    <location>
        <position position="343"/>
    </location>
    <ligand>
        <name>FAD</name>
        <dbReference type="ChEBI" id="CHEBI:57692"/>
    </ligand>
</feature>
<dbReference type="SUPFAM" id="SSF51905">
    <property type="entry name" value="FAD/NAD(P)-binding domain"/>
    <property type="match status" value="1"/>
</dbReference>
<dbReference type="OrthoDB" id="7178350at2"/>
<feature type="binding site" evidence="2">
    <location>
        <position position="82"/>
    </location>
    <ligand>
        <name>7-chloro-L-tryptophan</name>
        <dbReference type="ChEBI" id="CHEBI:58713"/>
    </ligand>
</feature>
<feature type="binding site" evidence="2">
    <location>
        <position position="330"/>
    </location>
    <ligand>
        <name>FAD</name>
        <dbReference type="ChEBI" id="CHEBI:57692"/>
    </ligand>
</feature>
<dbReference type="AlphaFoldDB" id="A0A3D8M7Q2"/>
<dbReference type="InterPro" id="IPR006905">
    <property type="entry name" value="Flavin_halogenase"/>
</dbReference>
<evidence type="ECO:0000256" key="1">
    <source>
        <dbReference type="PIRSR" id="PIRSR011396-1"/>
    </source>
</evidence>
<reference evidence="4" key="1">
    <citation type="submission" date="2018-08" db="EMBL/GenBank/DDBJ databases">
        <authorList>
            <person name="Zhang J."/>
            <person name="Du Z.-J."/>
        </authorList>
    </citation>
    <scope>NUCLEOTIDE SEQUENCE [LARGE SCALE GENOMIC DNA]</scope>
    <source>
        <strain evidence="4">KCTC 52655</strain>
    </source>
</reference>
<sequence>MTKENPSTNSRIVIAGGGTAGWIAAAALAKKMGPLLDITLVESAEIGTVGVGEATIPPLRVFHKLLRIDEQAFMQATSATFKLGIQFENWGQVGDSYIHSFGQTGQQSWLAEFVHFWLEARKRGLAGNYGDYCLELEAALQGKFATSPQSDINYAYHLDAGDYARFLANFCQALGVKRIEGKIEQVEQHENDFISALVLTDGTRIEGDLFIDCTGFRGLLIEQTLHTGYEDWSHWLPCDSAVAIQTESVAPAQPFTRSIAHHAGWQWQIPLQHRVGNGLVYSRQHMSDDEAREYLLSHVEGTPITEPRVIHYRTGRRLKAWNKNCVALGLASGFVEPLESTSIHLIIMGITRLMQLFPFNGWDSALIDEYNQQTIEELERIRDFIVLHYHVTERNDSPFWDYCRRMEIPETLLHRINLFATQGHAFQKHNELFRVDSWTQVMLGQRLLPKHHHPAPALMTDQQLSQALSQHREQILQLVNRLPDHQTFINQYCKRS</sequence>
<feature type="binding site" evidence="2">
    <location>
        <begin position="17"/>
        <end position="20"/>
    </location>
    <ligand>
        <name>FAD</name>
        <dbReference type="ChEBI" id="CHEBI:57692"/>
    </ligand>
</feature>
<dbReference type="InterPro" id="IPR033856">
    <property type="entry name" value="Trp_halogen"/>
</dbReference>
<dbReference type="PIRSF" id="PIRSF011396">
    <property type="entry name" value="Trp_halogenase"/>
    <property type="match status" value="1"/>
</dbReference>
<dbReference type="InterPro" id="IPR050816">
    <property type="entry name" value="Flavin-dep_Halogenase_NPB"/>
</dbReference>
<protein>
    <submittedName>
        <fullName evidence="3">Tryptophan 7-halogenase</fullName>
    </submittedName>
</protein>
<feature type="binding site" evidence="2">
    <location>
        <position position="339"/>
    </location>
    <ligand>
        <name>L-tryptophan</name>
        <dbReference type="ChEBI" id="CHEBI:57912"/>
    </ligand>
</feature>
<dbReference type="EMBL" id="QRHA01000006">
    <property type="protein sequence ID" value="RDV25584.1"/>
    <property type="molecule type" value="Genomic_DNA"/>
</dbReference>
<comment type="caution">
    <text evidence="3">The sequence shown here is derived from an EMBL/GenBank/DDBJ whole genome shotgun (WGS) entry which is preliminary data.</text>
</comment>
<dbReference type="Gene3D" id="3.50.50.60">
    <property type="entry name" value="FAD/NAD(P)-binding domain"/>
    <property type="match status" value="1"/>
</dbReference>
<dbReference type="PANTHER" id="PTHR43747">
    <property type="entry name" value="FAD-BINDING PROTEIN"/>
    <property type="match status" value="1"/>
</dbReference>
<name>A0A3D8M7Q2_9ALTE</name>
<dbReference type="GO" id="GO:0004497">
    <property type="term" value="F:monooxygenase activity"/>
    <property type="evidence" value="ECO:0007669"/>
    <property type="project" value="InterPro"/>
</dbReference>
<dbReference type="PANTHER" id="PTHR43747:SF4">
    <property type="entry name" value="FLAVIN-DEPENDENT TRYPTOPHAN HALOGENASE"/>
    <property type="match status" value="1"/>
</dbReference>
<accession>A0A3D8M7Q2</accession>
<evidence type="ECO:0000313" key="4">
    <source>
        <dbReference type="Proteomes" id="UP000256561"/>
    </source>
</evidence>
<keyword evidence="2" id="KW-0274">FAD</keyword>